<dbReference type="OrthoDB" id="6770905at2759"/>
<dbReference type="AlphaFoldDB" id="A0A8K0C6W2"/>
<keyword evidence="2" id="KW-1185">Reference proteome</keyword>
<protein>
    <submittedName>
        <fullName evidence="1">Uncharacterized protein</fullName>
    </submittedName>
</protein>
<evidence type="ECO:0000313" key="1">
    <source>
        <dbReference type="EMBL" id="KAF2879093.1"/>
    </source>
</evidence>
<reference evidence="1" key="1">
    <citation type="submission" date="2019-08" db="EMBL/GenBank/DDBJ databases">
        <title>The genome of the North American firefly Photinus pyralis.</title>
        <authorList>
            <consortium name="Photinus pyralis genome working group"/>
            <person name="Fallon T.R."/>
            <person name="Sander Lower S.E."/>
            <person name="Weng J.-K."/>
        </authorList>
    </citation>
    <scope>NUCLEOTIDE SEQUENCE</scope>
    <source>
        <strain evidence="1">TRF0915ILg1</strain>
        <tissue evidence="1">Whole body</tissue>
    </source>
</reference>
<dbReference type="Proteomes" id="UP000801492">
    <property type="component" value="Unassembled WGS sequence"/>
</dbReference>
<sequence length="146" mass="16924">MIKHLHGLRSSFRDYFPEPDRNKNWIVDPFNTDVSDIIGLTTVQENQLIEISCDSALKRNFKESSLSSCWVNLKKVYKEISEEALKHLLLFSSTYLCEKAFSALVYIKNKYGNRLQLESNLRLQLSNNINPNITNLVAKQQHQPSH</sequence>
<comment type="caution">
    <text evidence="1">The sequence shown here is derived from an EMBL/GenBank/DDBJ whole genome shotgun (WGS) entry which is preliminary data.</text>
</comment>
<evidence type="ECO:0000313" key="2">
    <source>
        <dbReference type="Proteomes" id="UP000801492"/>
    </source>
</evidence>
<dbReference type="PANTHER" id="PTHR45913">
    <property type="entry name" value="EPM2A-INTERACTING PROTEIN 1"/>
    <property type="match status" value="1"/>
</dbReference>
<name>A0A8K0C6W2_IGNLU</name>
<dbReference type="EMBL" id="VTPC01091232">
    <property type="protein sequence ID" value="KAF2879093.1"/>
    <property type="molecule type" value="Genomic_DNA"/>
</dbReference>
<dbReference type="PANTHER" id="PTHR45913:SF19">
    <property type="entry name" value="LOW QUALITY PROTEIN: ZINC FINGER BED DOMAIN-CONTAINING PROTEIN 5-LIKE"/>
    <property type="match status" value="1"/>
</dbReference>
<accession>A0A8K0C6W2</accession>
<organism evidence="1 2">
    <name type="scientific">Ignelater luminosus</name>
    <name type="common">Cucubano</name>
    <name type="synonym">Pyrophorus luminosus</name>
    <dbReference type="NCBI Taxonomy" id="2038154"/>
    <lineage>
        <taxon>Eukaryota</taxon>
        <taxon>Metazoa</taxon>
        <taxon>Ecdysozoa</taxon>
        <taxon>Arthropoda</taxon>
        <taxon>Hexapoda</taxon>
        <taxon>Insecta</taxon>
        <taxon>Pterygota</taxon>
        <taxon>Neoptera</taxon>
        <taxon>Endopterygota</taxon>
        <taxon>Coleoptera</taxon>
        <taxon>Polyphaga</taxon>
        <taxon>Elateriformia</taxon>
        <taxon>Elateroidea</taxon>
        <taxon>Elateridae</taxon>
        <taxon>Agrypninae</taxon>
        <taxon>Pyrophorini</taxon>
        <taxon>Ignelater</taxon>
    </lineage>
</organism>
<gene>
    <name evidence="1" type="ORF">ILUMI_27081</name>
</gene>
<proteinExistence type="predicted"/>